<sequence length="44" mass="4820">MYLVLPAIMRDNQTKGSARCDLLSWKDPGVQVRIPVSINSACAT</sequence>
<dbReference type="EMBL" id="ADWQ01000063">
    <property type="protein sequence ID" value="EFU32668.1"/>
    <property type="molecule type" value="Genomic_DNA"/>
</dbReference>
<dbReference type="AlphaFoldDB" id="A0AAN3M4S9"/>
<reference evidence="1 2" key="1">
    <citation type="submission" date="2010-09" db="EMBL/GenBank/DDBJ databases">
        <authorList>
            <person name="Weinstock G."/>
            <person name="Sodergren E."/>
            <person name="Clifton S."/>
            <person name="Fulton L."/>
            <person name="Fulton B."/>
            <person name="Courtney L."/>
            <person name="Fronick C."/>
            <person name="Harrison M."/>
            <person name="Strong C."/>
            <person name="Farmer C."/>
            <person name="Delahaunty K."/>
            <person name="Markovic C."/>
            <person name="Hall O."/>
            <person name="Minx P."/>
            <person name="Tomlinson C."/>
            <person name="Mitreva M."/>
            <person name="Hou S."/>
            <person name="Chen J."/>
            <person name="Wollam A."/>
            <person name="Pepin K.H."/>
            <person name="Johnson M."/>
            <person name="Bhonagiri V."/>
            <person name="Zhang X."/>
            <person name="Suruliraj S."/>
            <person name="Warren W."/>
            <person name="Chinwalla A."/>
            <person name="Mardis E.R."/>
            <person name="Wilson R.K."/>
        </authorList>
    </citation>
    <scope>NUCLEOTIDE SEQUENCE [LARGE SCALE GENOMIC DNA]</scope>
    <source>
        <strain evidence="1 2">MS 85-1</strain>
    </source>
</reference>
<evidence type="ECO:0000313" key="1">
    <source>
        <dbReference type="EMBL" id="EFU32668.1"/>
    </source>
</evidence>
<name>A0AAN3M4S9_ECOLX</name>
<protein>
    <submittedName>
        <fullName evidence="1">Uncharacterized protein</fullName>
    </submittedName>
</protein>
<gene>
    <name evidence="1" type="ORF">HMPREF9350_05510</name>
</gene>
<evidence type="ECO:0000313" key="2">
    <source>
        <dbReference type="Proteomes" id="UP000005056"/>
    </source>
</evidence>
<proteinExistence type="predicted"/>
<accession>A0AAN3M4S9</accession>
<organism evidence="1 2">
    <name type="scientific">Escherichia coli MS 85-1</name>
    <dbReference type="NCBI Taxonomy" id="679202"/>
    <lineage>
        <taxon>Bacteria</taxon>
        <taxon>Pseudomonadati</taxon>
        <taxon>Pseudomonadota</taxon>
        <taxon>Gammaproteobacteria</taxon>
        <taxon>Enterobacterales</taxon>
        <taxon>Enterobacteriaceae</taxon>
        <taxon>Escherichia</taxon>
    </lineage>
</organism>
<dbReference type="Proteomes" id="UP000005056">
    <property type="component" value="Unassembled WGS sequence"/>
</dbReference>
<comment type="caution">
    <text evidence="1">The sequence shown here is derived from an EMBL/GenBank/DDBJ whole genome shotgun (WGS) entry which is preliminary data.</text>
</comment>